<keyword evidence="7" id="KW-0732">Signal</keyword>
<evidence type="ECO:0000256" key="7">
    <source>
        <dbReference type="SAM" id="SignalP"/>
    </source>
</evidence>
<dbReference type="eggNOG" id="ENOG502Z82C">
    <property type="taxonomic scope" value="Bacteria"/>
</dbReference>
<keyword evidence="2" id="KW-0479">Metal-binding</keyword>
<dbReference type="GO" id="GO:0016788">
    <property type="term" value="F:hydrolase activity, acting on ester bonds"/>
    <property type="evidence" value="ECO:0007669"/>
    <property type="project" value="InterPro"/>
</dbReference>
<dbReference type="PANTHER" id="PTHR33146:SF26">
    <property type="entry name" value="ENDONUCLEASE 4"/>
    <property type="match status" value="1"/>
</dbReference>
<gene>
    <name evidence="8" type="ordered locus">Fraau_0393</name>
</gene>
<evidence type="ECO:0000256" key="5">
    <source>
        <dbReference type="ARBA" id="ARBA00023157"/>
    </source>
</evidence>
<dbReference type="CDD" id="cd11010">
    <property type="entry name" value="S1-P1_nuclease"/>
    <property type="match status" value="1"/>
</dbReference>
<evidence type="ECO:0000256" key="1">
    <source>
        <dbReference type="ARBA" id="ARBA00022722"/>
    </source>
</evidence>
<protein>
    <submittedName>
        <fullName evidence="8">S1/P1 Nuclease</fullName>
    </submittedName>
</protein>
<dbReference type="Pfam" id="PF02265">
    <property type="entry name" value="S1-P1_nuclease"/>
    <property type="match status" value="1"/>
</dbReference>
<keyword evidence="9" id="KW-1185">Reference proteome</keyword>
<reference evidence="8" key="1">
    <citation type="submission" date="2012-02" db="EMBL/GenBank/DDBJ databases">
        <title>The complete genome of Frateuria aurantia DSM 6220.</title>
        <authorList>
            <consortium name="US DOE Joint Genome Institute (JGI-PGF)"/>
            <person name="Lucas S."/>
            <person name="Copeland A."/>
            <person name="Lapidus A."/>
            <person name="Glavina del Rio T."/>
            <person name="Dalin E."/>
            <person name="Tice H."/>
            <person name="Bruce D."/>
            <person name="Goodwin L."/>
            <person name="Pitluck S."/>
            <person name="Peters L."/>
            <person name="Ovchinnikova G."/>
            <person name="Teshima H."/>
            <person name="Kyrpides N."/>
            <person name="Mavromatis K."/>
            <person name="Ivanova N."/>
            <person name="Brettin T."/>
            <person name="Detter J.C."/>
            <person name="Han C."/>
            <person name="Larimer F."/>
            <person name="Land M."/>
            <person name="Hauser L."/>
            <person name="Markowitz V."/>
            <person name="Cheng J.-F."/>
            <person name="Hugenholtz P."/>
            <person name="Woyke T."/>
            <person name="Wu D."/>
            <person name="Brambilla E."/>
            <person name="Klenk H.-P."/>
            <person name="Eisen J.A."/>
        </authorList>
    </citation>
    <scope>NUCLEOTIDE SEQUENCE</scope>
    <source>
        <strain evidence="8">DSM 6220</strain>
    </source>
</reference>
<dbReference type="GO" id="GO:0004519">
    <property type="term" value="F:endonuclease activity"/>
    <property type="evidence" value="ECO:0007669"/>
    <property type="project" value="UniProtKB-KW"/>
</dbReference>
<keyword evidence="4" id="KW-0378">Hydrolase</keyword>
<sequence>MRRSIHLSGLALGAVLSLAAPLAMAWGPLGHSIVADLAQRQLSPEASAEVQRLLAPDHTRQLADIASWPDMIQDDPGQAGLWQQTRRQHYINFGSADCRYVPERDCRGGQCVVAGLQHYVEVLSDRKLPDAQRLQALKFVVHFVGDEHQPLHDGYRDDKGGNAYQVQFDGRGSNLHRVWDSGLLGTRHLGWQAYADKLAAEGPLGAPDVNAAGVERYAAWAEASCRITRDQGVYPAGHVIEASYVTSRLPIAEQQLRIAGRHLAEVLNESLGTAGGKP</sequence>
<dbReference type="KEGG" id="fau:Fraau_0393"/>
<dbReference type="GO" id="GO:0006308">
    <property type="term" value="P:DNA catabolic process"/>
    <property type="evidence" value="ECO:0007669"/>
    <property type="project" value="InterPro"/>
</dbReference>
<accession>H8L3S7</accession>
<evidence type="ECO:0000313" key="8">
    <source>
        <dbReference type="EMBL" id="AFC84882.1"/>
    </source>
</evidence>
<evidence type="ECO:0000256" key="6">
    <source>
        <dbReference type="ARBA" id="ARBA00023180"/>
    </source>
</evidence>
<dbReference type="STRING" id="767434.Fraau_0393"/>
<dbReference type="GO" id="GO:0003676">
    <property type="term" value="F:nucleic acid binding"/>
    <property type="evidence" value="ECO:0007669"/>
    <property type="project" value="InterPro"/>
</dbReference>
<keyword evidence="3" id="KW-0255">Endonuclease</keyword>
<dbReference type="InterPro" id="IPR008947">
    <property type="entry name" value="PLipase_C/P1_nuclease_dom_sf"/>
</dbReference>
<dbReference type="HOGENOM" id="CLU_044365_1_0_6"/>
<keyword evidence="6" id="KW-0325">Glycoprotein</keyword>
<dbReference type="RefSeq" id="WP_014401888.1">
    <property type="nucleotide sequence ID" value="NC_017033.1"/>
</dbReference>
<feature type="chain" id="PRO_5003613445" evidence="7">
    <location>
        <begin position="26"/>
        <end position="278"/>
    </location>
</feature>
<dbReference type="SUPFAM" id="SSF48537">
    <property type="entry name" value="Phospholipase C/P1 nuclease"/>
    <property type="match status" value="1"/>
</dbReference>
<feature type="signal peptide" evidence="7">
    <location>
        <begin position="1"/>
        <end position="25"/>
    </location>
</feature>
<evidence type="ECO:0000256" key="3">
    <source>
        <dbReference type="ARBA" id="ARBA00022759"/>
    </source>
</evidence>
<evidence type="ECO:0000313" key="9">
    <source>
        <dbReference type="Proteomes" id="UP000005234"/>
    </source>
</evidence>
<dbReference type="PANTHER" id="PTHR33146">
    <property type="entry name" value="ENDONUCLEASE 4"/>
    <property type="match status" value="1"/>
</dbReference>
<keyword evidence="5" id="KW-1015">Disulfide bond</keyword>
<dbReference type="GO" id="GO:0046872">
    <property type="term" value="F:metal ion binding"/>
    <property type="evidence" value="ECO:0007669"/>
    <property type="project" value="UniProtKB-KW"/>
</dbReference>
<evidence type="ECO:0000256" key="4">
    <source>
        <dbReference type="ARBA" id="ARBA00022801"/>
    </source>
</evidence>
<name>H8L3S7_FRAAD</name>
<dbReference type="Proteomes" id="UP000005234">
    <property type="component" value="Chromosome"/>
</dbReference>
<dbReference type="InterPro" id="IPR003154">
    <property type="entry name" value="S1/P1nuclease"/>
</dbReference>
<keyword evidence="1" id="KW-0540">Nuclease</keyword>
<dbReference type="AlphaFoldDB" id="H8L3S7"/>
<dbReference type="EMBL" id="CP003350">
    <property type="protein sequence ID" value="AFC84882.1"/>
    <property type="molecule type" value="Genomic_DNA"/>
</dbReference>
<dbReference type="OrthoDB" id="267579at2"/>
<proteinExistence type="predicted"/>
<organism evidence="8 9">
    <name type="scientific">Frateuria aurantia (strain ATCC 33424 / DSM 6220 / KCTC 2777 / LMG 1558 / NBRC 3245 / NCIMB 13370)</name>
    <name type="common">Acetobacter aurantius</name>
    <dbReference type="NCBI Taxonomy" id="767434"/>
    <lineage>
        <taxon>Bacteria</taxon>
        <taxon>Pseudomonadati</taxon>
        <taxon>Pseudomonadota</taxon>
        <taxon>Gammaproteobacteria</taxon>
        <taxon>Lysobacterales</taxon>
        <taxon>Rhodanobacteraceae</taxon>
        <taxon>Frateuria</taxon>
    </lineage>
</organism>
<evidence type="ECO:0000256" key="2">
    <source>
        <dbReference type="ARBA" id="ARBA00022723"/>
    </source>
</evidence>
<dbReference type="Gene3D" id="1.10.575.10">
    <property type="entry name" value="P1 Nuclease"/>
    <property type="match status" value="1"/>
</dbReference>